<dbReference type="AlphaFoldDB" id="A0A0A9BVP0"/>
<protein>
    <submittedName>
        <fullName evidence="1">Uncharacterized protein</fullName>
    </submittedName>
</protein>
<dbReference type="EMBL" id="GBRH01230514">
    <property type="protein sequence ID" value="JAD67381.1"/>
    <property type="molecule type" value="Transcribed_RNA"/>
</dbReference>
<accession>A0A0A9BVP0</accession>
<reference evidence="1" key="1">
    <citation type="submission" date="2014-09" db="EMBL/GenBank/DDBJ databases">
        <authorList>
            <person name="Magalhaes I.L.F."/>
            <person name="Oliveira U."/>
            <person name="Santos F.R."/>
            <person name="Vidigal T.H.D.A."/>
            <person name="Brescovit A.D."/>
            <person name="Santos A.J."/>
        </authorList>
    </citation>
    <scope>NUCLEOTIDE SEQUENCE</scope>
    <source>
        <tissue evidence="1">Shoot tissue taken approximately 20 cm above the soil surface</tissue>
    </source>
</reference>
<proteinExistence type="predicted"/>
<name>A0A0A9BVP0_ARUDO</name>
<sequence length="52" mass="5941">MSHLHSIPSHFKFSPYHLHATAVNSLFIILRLGVTFPQNGYCCYSISLCFKI</sequence>
<reference evidence="1" key="2">
    <citation type="journal article" date="2015" name="Data Brief">
        <title>Shoot transcriptome of the giant reed, Arundo donax.</title>
        <authorList>
            <person name="Barrero R.A."/>
            <person name="Guerrero F.D."/>
            <person name="Moolhuijzen P."/>
            <person name="Goolsby J.A."/>
            <person name="Tidwell J."/>
            <person name="Bellgard S.E."/>
            <person name="Bellgard M.I."/>
        </authorList>
    </citation>
    <scope>NUCLEOTIDE SEQUENCE</scope>
    <source>
        <tissue evidence="1">Shoot tissue taken approximately 20 cm above the soil surface</tissue>
    </source>
</reference>
<organism evidence="1">
    <name type="scientific">Arundo donax</name>
    <name type="common">Giant reed</name>
    <name type="synonym">Donax arundinaceus</name>
    <dbReference type="NCBI Taxonomy" id="35708"/>
    <lineage>
        <taxon>Eukaryota</taxon>
        <taxon>Viridiplantae</taxon>
        <taxon>Streptophyta</taxon>
        <taxon>Embryophyta</taxon>
        <taxon>Tracheophyta</taxon>
        <taxon>Spermatophyta</taxon>
        <taxon>Magnoliopsida</taxon>
        <taxon>Liliopsida</taxon>
        <taxon>Poales</taxon>
        <taxon>Poaceae</taxon>
        <taxon>PACMAD clade</taxon>
        <taxon>Arundinoideae</taxon>
        <taxon>Arundineae</taxon>
        <taxon>Arundo</taxon>
    </lineage>
</organism>
<evidence type="ECO:0000313" key="1">
    <source>
        <dbReference type="EMBL" id="JAD67381.1"/>
    </source>
</evidence>